<dbReference type="Pfam" id="PF21926">
    <property type="entry name" value="FeeM"/>
    <property type="match status" value="1"/>
</dbReference>
<dbReference type="GO" id="GO:0009372">
    <property type="term" value="P:quorum sensing"/>
    <property type="evidence" value="ECO:0007669"/>
    <property type="project" value="UniProtKB-KW"/>
</dbReference>
<dbReference type="InterPro" id="IPR054597">
    <property type="entry name" value="FeeM_cat"/>
</dbReference>
<dbReference type="Gene3D" id="3.40.630.30">
    <property type="match status" value="1"/>
</dbReference>
<dbReference type="AlphaFoldDB" id="A0A3C1KSI7"/>
<dbReference type="InterPro" id="IPR001690">
    <property type="entry name" value="Autoind_synthase"/>
</dbReference>
<dbReference type="GO" id="GO:0061579">
    <property type="term" value="F:N-acyl homoserine lactone synthase activity"/>
    <property type="evidence" value="ECO:0007669"/>
    <property type="project" value="UniProtKB-EC"/>
</dbReference>
<dbReference type="PANTHER" id="PTHR39322">
    <property type="entry name" value="ACYL-HOMOSERINE-LACTONE SYNTHASE"/>
    <property type="match status" value="1"/>
</dbReference>
<dbReference type="EC" id="2.3.1.184" evidence="1"/>
<gene>
    <name evidence="9" type="ORF">DCP75_18205</name>
</gene>
<sequence>MTHPKAFRPEHWLSTRIVNQPQELRRIYRLRYSVYCEERAFLCAHRYPKGLEFDAYDARSRCFAAFDCNDEVAGSVRLVLDEAGEGFPYQQHCALFEGMDLPSSRVAGEVSRLVLNQNCRTPPGGGNTGTVILSVYRRMYQYSLQHGIEYWYAAMERPLLRMMGRIGVEFQRIGPAVDYYGPVAPYLLELSALQQRLAKVNPALLRWLDSEF</sequence>
<evidence type="ECO:0000256" key="7">
    <source>
        <dbReference type="ARBA" id="ARBA00048576"/>
    </source>
</evidence>
<keyword evidence="5" id="KW-0949">S-adenosyl-L-methionine</keyword>
<accession>A0A3C1KSI7</accession>
<evidence type="ECO:0000256" key="4">
    <source>
        <dbReference type="ARBA" id="ARBA00022679"/>
    </source>
</evidence>
<feature type="domain" description="N-acyl amino acid synthase FeeM catalytic core" evidence="8">
    <location>
        <begin position="27"/>
        <end position="181"/>
    </location>
</feature>
<reference evidence="9 10" key="1">
    <citation type="journal article" date="2018" name="Nat. Biotechnol.">
        <title>A standardized bacterial taxonomy based on genome phylogeny substantially revises the tree of life.</title>
        <authorList>
            <person name="Parks D.H."/>
            <person name="Chuvochina M."/>
            <person name="Waite D.W."/>
            <person name="Rinke C."/>
            <person name="Skarshewski A."/>
            <person name="Chaumeil P.A."/>
            <person name="Hugenholtz P."/>
        </authorList>
    </citation>
    <scope>NUCLEOTIDE SEQUENCE [LARGE SCALE GENOMIC DNA]</scope>
    <source>
        <strain evidence="9">UBA9158</strain>
    </source>
</reference>
<evidence type="ECO:0000313" key="9">
    <source>
        <dbReference type="EMBL" id="HAN29617.1"/>
    </source>
</evidence>
<keyword evidence="3" id="KW-0673">Quorum sensing</keyword>
<organism evidence="9 10">
    <name type="scientific">Haliea salexigens</name>
    <dbReference type="NCBI Taxonomy" id="287487"/>
    <lineage>
        <taxon>Bacteria</taxon>
        <taxon>Pseudomonadati</taxon>
        <taxon>Pseudomonadota</taxon>
        <taxon>Gammaproteobacteria</taxon>
        <taxon>Cellvibrionales</taxon>
        <taxon>Halieaceae</taxon>
        <taxon>Haliea</taxon>
    </lineage>
</organism>
<dbReference type="SUPFAM" id="SSF55729">
    <property type="entry name" value="Acyl-CoA N-acyltransferases (Nat)"/>
    <property type="match status" value="1"/>
</dbReference>
<dbReference type="GO" id="GO:0007165">
    <property type="term" value="P:signal transduction"/>
    <property type="evidence" value="ECO:0007669"/>
    <property type="project" value="TreeGrafter"/>
</dbReference>
<evidence type="ECO:0000256" key="2">
    <source>
        <dbReference type="ARBA" id="ARBA00018768"/>
    </source>
</evidence>
<evidence type="ECO:0000256" key="1">
    <source>
        <dbReference type="ARBA" id="ARBA00012340"/>
    </source>
</evidence>
<name>A0A3C1KSI7_9GAMM</name>
<dbReference type="PANTHER" id="PTHR39322:SF1">
    <property type="entry name" value="ISOVALERYL-HOMOSERINE LACTONE SYNTHASE"/>
    <property type="match status" value="1"/>
</dbReference>
<dbReference type="Proteomes" id="UP000259273">
    <property type="component" value="Unassembled WGS sequence"/>
</dbReference>
<keyword evidence="9" id="KW-0012">Acyltransferase</keyword>
<dbReference type="EMBL" id="DMND01000244">
    <property type="protein sequence ID" value="HAN29617.1"/>
    <property type="molecule type" value="Genomic_DNA"/>
</dbReference>
<protein>
    <recommendedName>
        <fullName evidence="2">Acyl-homoserine-lactone synthase</fullName>
        <ecNumber evidence="1">2.3.1.184</ecNumber>
    </recommendedName>
</protein>
<evidence type="ECO:0000256" key="6">
    <source>
        <dbReference type="ARBA" id="ARBA00022929"/>
    </source>
</evidence>
<dbReference type="STRING" id="1121937.GCA_000423125_02325"/>
<comment type="catalytic activity">
    <reaction evidence="7">
        <text>a fatty acyl-[ACP] + S-adenosyl-L-methionine = an N-acyl-L-homoserine lactone + S-methyl-5'-thioadenosine + holo-[ACP] + H(+)</text>
        <dbReference type="Rhea" id="RHEA:10096"/>
        <dbReference type="Rhea" id="RHEA-COMP:9685"/>
        <dbReference type="Rhea" id="RHEA-COMP:14125"/>
        <dbReference type="ChEBI" id="CHEBI:15378"/>
        <dbReference type="ChEBI" id="CHEBI:17509"/>
        <dbReference type="ChEBI" id="CHEBI:55474"/>
        <dbReference type="ChEBI" id="CHEBI:59789"/>
        <dbReference type="ChEBI" id="CHEBI:64479"/>
        <dbReference type="ChEBI" id="CHEBI:138651"/>
        <dbReference type="EC" id="2.3.1.184"/>
    </reaction>
</comment>
<evidence type="ECO:0000259" key="8">
    <source>
        <dbReference type="Pfam" id="PF21926"/>
    </source>
</evidence>
<evidence type="ECO:0000256" key="3">
    <source>
        <dbReference type="ARBA" id="ARBA00022654"/>
    </source>
</evidence>
<keyword evidence="6" id="KW-0071">Autoinducer synthesis</keyword>
<evidence type="ECO:0000256" key="5">
    <source>
        <dbReference type="ARBA" id="ARBA00022691"/>
    </source>
</evidence>
<evidence type="ECO:0000313" key="10">
    <source>
        <dbReference type="Proteomes" id="UP000259273"/>
    </source>
</evidence>
<keyword evidence="4 9" id="KW-0808">Transferase</keyword>
<proteinExistence type="predicted"/>
<dbReference type="InterPro" id="IPR016181">
    <property type="entry name" value="Acyl_CoA_acyltransferase"/>
</dbReference>
<comment type="caution">
    <text evidence="9">The sequence shown here is derived from an EMBL/GenBank/DDBJ whole genome shotgun (WGS) entry which is preliminary data.</text>
</comment>